<protein>
    <recommendedName>
        <fullName evidence="8">Peptidase S1 domain-containing protein</fullName>
    </recommendedName>
</protein>
<proteinExistence type="predicted"/>
<keyword evidence="4 7" id="KW-0720">Serine protease</keyword>
<dbReference type="InterPro" id="IPR033116">
    <property type="entry name" value="TRYPSIN_SER"/>
</dbReference>
<evidence type="ECO:0000256" key="4">
    <source>
        <dbReference type="ARBA" id="ARBA00022825"/>
    </source>
</evidence>
<accession>A0A4U1EV34</accession>
<dbReference type="SMART" id="SM00020">
    <property type="entry name" value="Tryp_SPc"/>
    <property type="match status" value="2"/>
</dbReference>
<reference evidence="10" key="1">
    <citation type="journal article" date="2019" name="IScience">
        <title>Narwhal Genome Reveals Long-Term Low Genetic Diversity despite Current Large Abundance Size.</title>
        <authorList>
            <person name="Westbury M.V."/>
            <person name="Petersen B."/>
            <person name="Garde E."/>
            <person name="Heide-Jorgensen M.P."/>
            <person name="Lorenzen E.D."/>
        </authorList>
    </citation>
    <scope>NUCLEOTIDE SEQUENCE [LARGE SCALE GENOMIC DNA]</scope>
</reference>
<feature type="domain" description="Peptidase S1" evidence="8">
    <location>
        <begin position="26"/>
        <end position="211"/>
    </location>
</feature>
<comment type="caution">
    <text evidence="9">The sequence shown here is derived from an EMBL/GenBank/DDBJ whole genome shotgun (WGS) entry which is preliminary data.</text>
</comment>
<dbReference type="PRINTS" id="PR00722">
    <property type="entry name" value="CHYMOTRYPSIN"/>
</dbReference>
<dbReference type="SUPFAM" id="SSF50494">
    <property type="entry name" value="Trypsin-like serine proteases"/>
    <property type="match status" value="2"/>
</dbReference>
<dbReference type="GO" id="GO:0005737">
    <property type="term" value="C:cytoplasm"/>
    <property type="evidence" value="ECO:0007669"/>
    <property type="project" value="TreeGrafter"/>
</dbReference>
<sequence length="496" mass="54908">MRPSLTLTPTWRFLSTMLQRKVSSVGGLLVHEDFMLTAAHCWGSSTNITLRDHNIYQQERTQQVFPVRRAIPHPGYDHNKWVNAIMLLQLRRKAYLTAAVSPIRLPWRRELVKPGMVCSVAGWGHLGVNNPMAEKLQAVDLEVQRDEECISHYKDYNTTTPICREPKKEEGFFFGEIPSGVSGGPLVCNGMAQGIVSFGEENGTPPNVYTRPFLSEEIIGGHEAKPHSRPYMVFVQFLDKESWKRCGGVLVQKDFVLTAAHCRGSLISVTLGAHNIKKQERTQQMIPVRRAVPHPDYDPKNYSSDIMLLQARKPPHSPGPPGDRSFPLHYHLSLSSLPSGCLASPSGSGEGVLERKAKGTAAVRPLSLPRGKVRVKPGKACSVAGWGQVAVGTPTTTLQEAELTVQEDPVCKSLFPGYYSQATQICVGDPRKVKTAFKGDSGGPLVCKNMVQGIFSYGKTNGTSPGVFTKVSYFLPWIKRTMKRLEQQLETDLFLC</sequence>
<dbReference type="PANTHER" id="PTHR24271:SF58">
    <property type="entry name" value="DUODENASE-1"/>
    <property type="match status" value="1"/>
</dbReference>
<dbReference type="PANTHER" id="PTHR24271">
    <property type="entry name" value="KALLIKREIN-RELATED"/>
    <property type="match status" value="1"/>
</dbReference>
<evidence type="ECO:0000256" key="6">
    <source>
        <dbReference type="ARBA" id="ARBA00023157"/>
    </source>
</evidence>
<dbReference type="FunFam" id="2.40.10.10:FF:000014">
    <property type="entry name" value="Complement factor D"/>
    <property type="match status" value="1"/>
</dbReference>
<dbReference type="PROSITE" id="PS50240">
    <property type="entry name" value="TRYPSIN_DOM"/>
    <property type="match status" value="2"/>
</dbReference>
<evidence type="ECO:0000256" key="7">
    <source>
        <dbReference type="RuleBase" id="RU363034"/>
    </source>
</evidence>
<dbReference type="GO" id="GO:0004252">
    <property type="term" value="F:serine-type endopeptidase activity"/>
    <property type="evidence" value="ECO:0007669"/>
    <property type="project" value="InterPro"/>
</dbReference>
<feature type="domain" description="Peptidase S1" evidence="8">
    <location>
        <begin position="218"/>
        <end position="483"/>
    </location>
</feature>
<dbReference type="InterPro" id="IPR043504">
    <property type="entry name" value="Peptidase_S1_PA_chymotrypsin"/>
</dbReference>
<dbReference type="EMBL" id="RWIC01000727">
    <property type="protein sequence ID" value="TKC40611.1"/>
    <property type="molecule type" value="Genomic_DNA"/>
</dbReference>
<evidence type="ECO:0000256" key="3">
    <source>
        <dbReference type="ARBA" id="ARBA00022801"/>
    </source>
</evidence>
<gene>
    <name evidence="9" type="ORF">EI555_017569</name>
</gene>
<organism evidence="9 10">
    <name type="scientific">Monodon monoceros</name>
    <name type="common">Narwhal</name>
    <name type="synonym">Ceratodon monodon</name>
    <dbReference type="NCBI Taxonomy" id="40151"/>
    <lineage>
        <taxon>Eukaryota</taxon>
        <taxon>Metazoa</taxon>
        <taxon>Chordata</taxon>
        <taxon>Craniata</taxon>
        <taxon>Vertebrata</taxon>
        <taxon>Euteleostomi</taxon>
        <taxon>Mammalia</taxon>
        <taxon>Eutheria</taxon>
        <taxon>Laurasiatheria</taxon>
        <taxon>Artiodactyla</taxon>
        <taxon>Whippomorpha</taxon>
        <taxon>Cetacea</taxon>
        <taxon>Odontoceti</taxon>
        <taxon>Monodontidae</taxon>
        <taxon>Monodon</taxon>
    </lineage>
</organism>
<dbReference type="PROSITE" id="PS00134">
    <property type="entry name" value="TRYPSIN_HIS"/>
    <property type="match status" value="1"/>
</dbReference>
<dbReference type="AlphaFoldDB" id="A0A4U1EV34"/>
<evidence type="ECO:0000259" key="8">
    <source>
        <dbReference type="PROSITE" id="PS50240"/>
    </source>
</evidence>
<dbReference type="Gene3D" id="2.40.10.10">
    <property type="entry name" value="Trypsin-like serine proteases"/>
    <property type="match status" value="3"/>
</dbReference>
<evidence type="ECO:0000313" key="9">
    <source>
        <dbReference type="EMBL" id="TKC40611.1"/>
    </source>
</evidence>
<dbReference type="GO" id="GO:0006508">
    <property type="term" value="P:proteolysis"/>
    <property type="evidence" value="ECO:0007669"/>
    <property type="project" value="UniProtKB-KW"/>
</dbReference>
<keyword evidence="5" id="KW-0865">Zymogen</keyword>
<dbReference type="Pfam" id="PF00089">
    <property type="entry name" value="Trypsin"/>
    <property type="match status" value="3"/>
</dbReference>
<keyword evidence="6" id="KW-1015">Disulfide bond</keyword>
<dbReference type="InterPro" id="IPR001254">
    <property type="entry name" value="Trypsin_dom"/>
</dbReference>
<dbReference type="CDD" id="cd00190">
    <property type="entry name" value="Tryp_SPc"/>
    <property type="match status" value="2"/>
</dbReference>
<evidence type="ECO:0000256" key="1">
    <source>
        <dbReference type="ARBA" id="ARBA00022670"/>
    </source>
</evidence>
<evidence type="ECO:0000256" key="5">
    <source>
        <dbReference type="ARBA" id="ARBA00023145"/>
    </source>
</evidence>
<keyword evidence="3 7" id="KW-0378">Hydrolase</keyword>
<keyword evidence="1 7" id="KW-0645">Protease</keyword>
<dbReference type="FunFam" id="2.40.10.10:FF:000005">
    <property type="entry name" value="Serine protease 37"/>
    <property type="match status" value="2"/>
</dbReference>
<dbReference type="PROSITE" id="PS00135">
    <property type="entry name" value="TRYPSIN_SER"/>
    <property type="match status" value="1"/>
</dbReference>
<dbReference type="InterPro" id="IPR001314">
    <property type="entry name" value="Peptidase_S1A"/>
</dbReference>
<keyword evidence="2" id="KW-0732">Signal</keyword>
<dbReference type="InterPro" id="IPR009003">
    <property type="entry name" value="Peptidase_S1_PA"/>
</dbReference>
<evidence type="ECO:0000313" key="10">
    <source>
        <dbReference type="Proteomes" id="UP000308365"/>
    </source>
</evidence>
<name>A0A4U1EV34_MONMO</name>
<dbReference type="InterPro" id="IPR018114">
    <property type="entry name" value="TRYPSIN_HIS"/>
</dbReference>
<evidence type="ECO:0000256" key="2">
    <source>
        <dbReference type="ARBA" id="ARBA00022729"/>
    </source>
</evidence>
<dbReference type="Proteomes" id="UP000308365">
    <property type="component" value="Unassembled WGS sequence"/>
</dbReference>